<reference evidence="1" key="2">
    <citation type="submission" date="2020-06" db="EMBL/GenBank/DDBJ databases">
        <authorList>
            <person name="Sheffer M."/>
        </authorList>
    </citation>
    <scope>NUCLEOTIDE SEQUENCE</scope>
</reference>
<dbReference type="InterPro" id="IPR032675">
    <property type="entry name" value="LRR_dom_sf"/>
</dbReference>
<accession>A0A8T0FC41</accession>
<dbReference type="Gene3D" id="3.80.10.10">
    <property type="entry name" value="Ribonuclease Inhibitor"/>
    <property type="match status" value="1"/>
</dbReference>
<evidence type="ECO:0000313" key="1">
    <source>
        <dbReference type="EMBL" id="KAF8788837.1"/>
    </source>
</evidence>
<dbReference type="GO" id="GO:0031146">
    <property type="term" value="P:SCF-dependent proteasomal ubiquitin-dependent protein catabolic process"/>
    <property type="evidence" value="ECO:0007669"/>
    <property type="project" value="TreeGrafter"/>
</dbReference>
<reference evidence="1" key="1">
    <citation type="journal article" date="2020" name="bioRxiv">
        <title>Chromosome-level reference genome of the European wasp spider Argiope bruennichi: a resource for studies on range expansion and evolutionary adaptation.</title>
        <authorList>
            <person name="Sheffer M.M."/>
            <person name="Hoppe A."/>
            <person name="Krehenwinkel H."/>
            <person name="Uhl G."/>
            <person name="Kuss A.W."/>
            <person name="Jensen L."/>
            <person name="Jensen C."/>
            <person name="Gillespie R.G."/>
            <person name="Hoff K.J."/>
            <person name="Prost S."/>
        </authorList>
    </citation>
    <scope>NUCLEOTIDE SEQUENCE</scope>
</reference>
<dbReference type="GO" id="GO:0019005">
    <property type="term" value="C:SCF ubiquitin ligase complex"/>
    <property type="evidence" value="ECO:0007669"/>
    <property type="project" value="TreeGrafter"/>
</dbReference>
<gene>
    <name evidence="1" type="ORF">HNY73_006841</name>
</gene>
<dbReference type="PANTHER" id="PTHR13318">
    <property type="entry name" value="PARTNER OF PAIRED, ISOFORM B-RELATED"/>
    <property type="match status" value="1"/>
</dbReference>
<protein>
    <submittedName>
        <fullName evidence="1">Uncharacterized protein</fullName>
    </submittedName>
</protein>
<evidence type="ECO:0000313" key="2">
    <source>
        <dbReference type="Proteomes" id="UP000807504"/>
    </source>
</evidence>
<name>A0A8T0FC41_ARGBR</name>
<dbReference type="AlphaFoldDB" id="A0A8T0FC41"/>
<keyword evidence="2" id="KW-1185">Reference proteome</keyword>
<sequence>MAEDTLYRLCMQTVYDLIAAKFWDSSAQNPFSKFQSKVVEDLVDFVRSQRGYSDDKNTMENLMLLFASGRIRKFDAFHWNSKKNQTWLPGILTENFCKNLLSLSLPKHFYAIYPVKSILPFCRNLVDVHLPVFIDLEVFENCPQLQILRFHASDDEISHYFRQKTGDLPSTIRKLQVFSVCNCQIHYAVTKDIIAKLLLNCPNLVSVGFCNSLDAFHYIRETQDELSNPFQLRRCYWGLKYTDFIPTPDNPEFERYQSQFSHMVKVATSLCSSLEELVIDVFDNNCVQHLVKLKNLKVLSISYEDPYDDNYVPAFVSLLREIGKQLSRLSVTAQGPVPMDVICRYCPYLVTLRILGKVTISNRSKKCKRLPLLKSLCVDVIDKEDLKLFFLNCPNMKELFVGTAVGFVDSFCETLLKKEVYPKLEVVSIETCSLTKRGLLKFLNGIPTLQKVSFEILGGTREKPKDIIKQWIKKSKTDVEVDERLYRTEFFRRETHPCVF</sequence>
<dbReference type="EMBL" id="JABXBU010000012">
    <property type="protein sequence ID" value="KAF8788837.1"/>
    <property type="molecule type" value="Genomic_DNA"/>
</dbReference>
<organism evidence="1 2">
    <name type="scientific">Argiope bruennichi</name>
    <name type="common">Wasp spider</name>
    <name type="synonym">Aranea bruennichi</name>
    <dbReference type="NCBI Taxonomy" id="94029"/>
    <lineage>
        <taxon>Eukaryota</taxon>
        <taxon>Metazoa</taxon>
        <taxon>Ecdysozoa</taxon>
        <taxon>Arthropoda</taxon>
        <taxon>Chelicerata</taxon>
        <taxon>Arachnida</taxon>
        <taxon>Araneae</taxon>
        <taxon>Araneomorphae</taxon>
        <taxon>Entelegynae</taxon>
        <taxon>Araneoidea</taxon>
        <taxon>Araneidae</taxon>
        <taxon>Argiope</taxon>
    </lineage>
</organism>
<comment type="caution">
    <text evidence="1">The sequence shown here is derived from an EMBL/GenBank/DDBJ whole genome shotgun (WGS) entry which is preliminary data.</text>
</comment>
<proteinExistence type="predicted"/>
<dbReference type="Proteomes" id="UP000807504">
    <property type="component" value="Unassembled WGS sequence"/>
</dbReference>
<dbReference type="SUPFAM" id="SSF52047">
    <property type="entry name" value="RNI-like"/>
    <property type="match status" value="1"/>
</dbReference>